<dbReference type="PANTHER" id="PTHR43731">
    <property type="entry name" value="RHOMBOID PROTEASE"/>
    <property type="match status" value="1"/>
</dbReference>
<dbReference type="AlphaFoldDB" id="A0A9E7A831"/>
<sequence>MPRRARAALAIRCARAMLIPFNDDNPLEGITHAYVTWALIAVNVLVFVLVQHGYRAELDIPSAFGFGAIPAVVTHAAVLPEEYVRLPAELTLVTYMFLHGGWLHLAGNMAFLWVFGDNVEDALGHARFLLFYVLCGVAGGLAHSLAVPDSASPLVGASAGISGLVGAYLMLHPNVRIWVLMFLRVPLRVPAIWPLGAWIVFQLWSLFQSGDEETAWWAHIAGLVAGAVLIVFLRRPGVPLWVMTRDGTPDGRPPV</sequence>
<name>A0A9E7A831_9HYPH</name>
<dbReference type="SUPFAM" id="SSF144091">
    <property type="entry name" value="Rhomboid-like"/>
    <property type="match status" value="1"/>
</dbReference>
<keyword evidence="3 5" id="KW-1133">Transmembrane helix</keyword>
<dbReference type="InterPro" id="IPR035952">
    <property type="entry name" value="Rhomboid-like_sf"/>
</dbReference>
<feature type="domain" description="Peptidase S54 rhomboid" evidence="6">
    <location>
        <begin position="91"/>
        <end position="235"/>
    </location>
</feature>
<dbReference type="GO" id="GO:0004252">
    <property type="term" value="F:serine-type endopeptidase activity"/>
    <property type="evidence" value="ECO:0007669"/>
    <property type="project" value="InterPro"/>
</dbReference>
<keyword evidence="2 5" id="KW-0812">Transmembrane</keyword>
<evidence type="ECO:0000256" key="3">
    <source>
        <dbReference type="ARBA" id="ARBA00022989"/>
    </source>
</evidence>
<evidence type="ECO:0000313" key="7">
    <source>
        <dbReference type="EMBL" id="UOK72514.1"/>
    </source>
</evidence>
<feature type="transmembrane region" description="Helical" evidence="5">
    <location>
        <begin position="128"/>
        <end position="147"/>
    </location>
</feature>
<feature type="transmembrane region" description="Helical" evidence="5">
    <location>
        <begin position="153"/>
        <end position="171"/>
    </location>
</feature>
<keyword evidence="7" id="KW-0645">Protease</keyword>
<dbReference type="PANTHER" id="PTHR43731:SF26">
    <property type="entry name" value="RHOMBOID-LIKE PROTEIN 10, CHLOROPLASTIC"/>
    <property type="match status" value="1"/>
</dbReference>
<feature type="transmembrane region" description="Helical" evidence="5">
    <location>
        <begin position="183"/>
        <end position="204"/>
    </location>
</feature>
<evidence type="ECO:0000256" key="5">
    <source>
        <dbReference type="SAM" id="Phobius"/>
    </source>
</evidence>
<keyword evidence="7" id="KW-0378">Hydrolase</keyword>
<gene>
    <name evidence="7" type="ORF">K9D25_07370</name>
</gene>
<protein>
    <submittedName>
        <fullName evidence="7">Rhomboid family intramembrane serine protease</fullName>
    </submittedName>
</protein>
<comment type="subcellular location">
    <subcellularLocation>
        <location evidence="1">Membrane</location>
        <topology evidence="1">Multi-pass membrane protein</topology>
    </subcellularLocation>
</comment>
<dbReference type="Gene3D" id="1.20.1540.10">
    <property type="entry name" value="Rhomboid-like"/>
    <property type="match status" value="1"/>
</dbReference>
<dbReference type="InterPro" id="IPR022764">
    <property type="entry name" value="Peptidase_S54_rhomboid_dom"/>
</dbReference>
<evidence type="ECO:0000259" key="6">
    <source>
        <dbReference type="Pfam" id="PF01694"/>
    </source>
</evidence>
<organism evidence="7 8">
    <name type="scientific">Ancylobacter polymorphus</name>
    <dbReference type="NCBI Taxonomy" id="223390"/>
    <lineage>
        <taxon>Bacteria</taxon>
        <taxon>Pseudomonadati</taxon>
        <taxon>Pseudomonadota</taxon>
        <taxon>Alphaproteobacteria</taxon>
        <taxon>Hyphomicrobiales</taxon>
        <taxon>Xanthobacteraceae</taxon>
        <taxon>Ancylobacter</taxon>
    </lineage>
</organism>
<feature type="transmembrane region" description="Helical" evidence="5">
    <location>
        <begin position="92"/>
        <end position="116"/>
    </location>
</feature>
<dbReference type="Pfam" id="PF01694">
    <property type="entry name" value="Rhomboid"/>
    <property type="match status" value="1"/>
</dbReference>
<feature type="transmembrane region" description="Helical" evidence="5">
    <location>
        <begin position="216"/>
        <end position="233"/>
    </location>
</feature>
<dbReference type="Proteomes" id="UP000831684">
    <property type="component" value="Chromosome"/>
</dbReference>
<proteinExistence type="predicted"/>
<evidence type="ECO:0000256" key="2">
    <source>
        <dbReference type="ARBA" id="ARBA00022692"/>
    </source>
</evidence>
<feature type="transmembrane region" description="Helical" evidence="5">
    <location>
        <begin position="62"/>
        <end position="80"/>
    </location>
</feature>
<dbReference type="KEGG" id="apol:K9D25_07370"/>
<dbReference type="RefSeq" id="WP_244450211.1">
    <property type="nucleotide sequence ID" value="NZ_CP083239.1"/>
</dbReference>
<dbReference type="GO" id="GO:0016020">
    <property type="term" value="C:membrane"/>
    <property type="evidence" value="ECO:0007669"/>
    <property type="project" value="UniProtKB-SubCell"/>
</dbReference>
<dbReference type="EMBL" id="CP083239">
    <property type="protein sequence ID" value="UOK72514.1"/>
    <property type="molecule type" value="Genomic_DNA"/>
</dbReference>
<dbReference type="InterPro" id="IPR050925">
    <property type="entry name" value="Rhomboid_protease_S54"/>
</dbReference>
<evidence type="ECO:0000256" key="4">
    <source>
        <dbReference type="ARBA" id="ARBA00023136"/>
    </source>
</evidence>
<evidence type="ECO:0000313" key="8">
    <source>
        <dbReference type="Proteomes" id="UP000831684"/>
    </source>
</evidence>
<feature type="transmembrane region" description="Helical" evidence="5">
    <location>
        <begin position="34"/>
        <end position="50"/>
    </location>
</feature>
<dbReference type="GO" id="GO:0006508">
    <property type="term" value="P:proteolysis"/>
    <property type="evidence" value="ECO:0007669"/>
    <property type="project" value="UniProtKB-KW"/>
</dbReference>
<keyword evidence="4 5" id="KW-0472">Membrane</keyword>
<accession>A0A9E7A831</accession>
<evidence type="ECO:0000256" key="1">
    <source>
        <dbReference type="ARBA" id="ARBA00004141"/>
    </source>
</evidence>
<reference evidence="7" key="1">
    <citation type="submission" date="2021-09" db="EMBL/GenBank/DDBJ databases">
        <title>Network and meta-omics reveal the key degrader and cooperation patterns in an efficient 1,4-dioxane-degrading microbial community.</title>
        <authorList>
            <person name="Dai C."/>
        </authorList>
    </citation>
    <scope>NUCLEOTIDE SEQUENCE</scope>
    <source>
        <strain evidence="7">ZM13</strain>
    </source>
</reference>